<dbReference type="InterPro" id="IPR008969">
    <property type="entry name" value="CarboxyPept-like_regulatory"/>
</dbReference>
<evidence type="ECO:0000313" key="3">
    <source>
        <dbReference type="Proteomes" id="UP000034982"/>
    </source>
</evidence>
<dbReference type="SUPFAM" id="SSF49464">
    <property type="entry name" value="Carboxypeptidase regulatory domain-like"/>
    <property type="match status" value="1"/>
</dbReference>
<name>W2CLB3_9BACT</name>
<dbReference type="PANTHER" id="PTHR30069">
    <property type="entry name" value="TONB-DEPENDENT OUTER MEMBRANE RECEPTOR"/>
    <property type="match status" value="1"/>
</dbReference>
<reference evidence="2 3" key="1">
    <citation type="submission" date="2013-11" db="EMBL/GenBank/DDBJ databases">
        <title>Single cell genomics of uncultured Tannerella BU063 (oral taxon 286).</title>
        <authorList>
            <person name="Beall C.J."/>
            <person name="Campbell A.G."/>
            <person name="Griffen A.L."/>
            <person name="Podar M."/>
            <person name="Leys E.J."/>
        </authorList>
    </citation>
    <scope>NUCLEOTIDE SEQUENCE [LARGE SCALE GENOMIC DNA]</scope>
    <source>
        <strain evidence="2">Cell 1/3</strain>
    </source>
</reference>
<dbReference type="InterPro" id="IPR039426">
    <property type="entry name" value="TonB-dep_rcpt-like"/>
</dbReference>
<dbReference type="Pfam" id="PF13620">
    <property type="entry name" value="CarboxypepD_reg"/>
    <property type="match status" value="1"/>
</dbReference>
<dbReference type="SUPFAM" id="SSF56935">
    <property type="entry name" value="Porins"/>
    <property type="match status" value="1"/>
</dbReference>
<dbReference type="PATRIC" id="fig|1411022.3.peg.835"/>
<comment type="caution">
    <text evidence="2">The sequence shown here is derived from an EMBL/GenBank/DDBJ whole genome shotgun (WGS) entry which is preliminary data.</text>
</comment>
<evidence type="ECO:0008006" key="4">
    <source>
        <dbReference type="Google" id="ProtNLM"/>
    </source>
</evidence>
<accession>W2CLB3</accession>
<dbReference type="PANTHER" id="PTHR30069:SF29">
    <property type="entry name" value="HEMOGLOBIN AND HEMOGLOBIN-HAPTOGLOBIN-BINDING PROTEIN 1-RELATED"/>
    <property type="match status" value="1"/>
</dbReference>
<dbReference type="AlphaFoldDB" id="W2CLB3"/>
<dbReference type="GO" id="GO:0044718">
    <property type="term" value="P:siderophore transmembrane transport"/>
    <property type="evidence" value="ECO:0007669"/>
    <property type="project" value="TreeGrafter"/>
</dbReference>
<dbReference type="EMBL" id="AYYE01000982">
    <property type="protein sequence ID" value="ETK08019.1"/>
    <property type="molecule type" value="Genomic_DNA"/>
</dbReference>
<keyword evidence="1" id="KW-0732">Signal</keyword>
<evidence type="ECO:0000313" key="2">
    <source>
        <dbReference type="EMBL" id="ETK08019.1"/>
    </source>
</evidence>
<proteinExistence type="predicted"/>
<gene>
    <name evidence="2" type="ORF">T230_08005</name>
</gene>
<organism evidence="2 3">
    <name type="scientific">Tannerella sp. oral taxon BU063 isolate Cell 1/3</name>
    <dbReference type="NCBI Taxonomy" id="1411022"/>
    <lineage>
        <taxon>Bacteria</taxon>
        <taxon>Pseudomonadati</taxon>
        <taxon>Bacteroidota</taxon>
        <taxon>Bacteroidia</taxon>
        <taxon>Bacteroidales</taxon>
        <taxon>Tannerellaceae</taxon>
        <taxon>Tannerella</taxon>
    </lineage>
</organism>
<protein>
    <recommendedName>
        <fullName evidence="4">TonB-dependent receptor</fullName>
    </recommendedName>
</protein>
<sequence length="892" mass="100100">MLWLSHVRKHTPIAIGLGCLASALRCKVAFHALLISLALMTGVAATAQRVTLSGTVTDGANGQPIAGVLVTVRPSGAQKVLAFTQTMANGRFEVTLTADATDRVLYFSMMGYAARTLPIEKGRTTYNVTLKEQATALREVVIRAPSIHERGDTITYIVSRFATTADRSLGDVLKKMPGIEVEKSGAITYNGKAINKFYIEGKDMLEGRYGIATNNIHPSDVGSVEVMENHQPVKALENISFSQNPAINIRLKEDAKARWVGTAKAAVGASPFLWEGELALMRFKRKSQTLNTLKSNNTGRDVTREAALLIDGERAESALMEHIDVSPDRLRAIDGDRSRFNRSHLVTTNNLWGVSKDFDLTSQVTYGNHCLTSDVASSQTYFLDDSTVFTESDEHTLSRRHAFTGDITLTANTPSLYVRNKLQVDLRWDDTQQTVRGTYPNLQAATLPRRSFSDELELIRRHGRRAYSLRSLNVYRAHPHRITVRRSDGDEQQQRVESSVFYTHTHTALSFYFDPVALSLRAGLVGTWRSLRSALTGLSDSLGSLRNDMSTRRLRLYVSPELAYRHADLEATVRLPLSLLPYRHTDHITGRTTTRGHLLFAPTAYIQWYLTSRLTLSVGGRLSPIAPDEQTFYEGLILRDYRHLSQGLIDDHLGQHISADITLRYRYPLRALFAHASAGYMQRRRPRTVDSRFLGAYLLQTTIPEATDTRSWTADASLSKGLDALRSIVTLSASFLSTRGVAYRNRVPTFFTSTNRDASCKLSTRLATWCNTAYELSLSQSTIHVDRPDLQSSYLDLSQRLTLHLIPHRMWSLRLTAEHYSNEIADGLRKQLLLADAELTCSLKGGWEVNVSARNLFNRRTYAYTLYDGPSTFRKSYLLRPRNLTVGLFFRF</sequence>
<dbReference type="Gene3D" id="2.60.40.1120">
    <property type="entry name" value="Carboxypeptidase-like, regulatory domain"/>
    <property type="match status" value="1"/>
</dbReference>
<dbReference type="GO" id="GO:0015344">
    <property type="term" value="F:siderophore uptake transmembrane transporter activity"/>
    <property type="evidence" value="ECO:0007669"/>
    <property type="project" value="TreeGrafter"/>
</dbReference>
<dbReference type="Proteomes" id="UP000034982">
    <property type="component" value="Unassembled WGS sequence"/>
</dbReference>
<evidence type="ECO:0000256" key="1">
    <source>
        <dbReference type="ARBA" id="ARBA00022729"/>
    </source>
</evidence>